<dbReference type="InParanoid" id="A0A397RUQ5"/>
<feature type="chain" id="PRO_5017417641" evidence="1">
    <location>
        <begin position="23"/>
        <end position="1004"/>
    </location>
</feature>
<organism evidence="2 3">
    <name type="scientific">Anaeroplasma bactoclasticum</name>
    <dbReference type="NCBI Taxonomy" id="2088"/>
    <lineage>
        <taxon>Bacteria</taxon>
        <taxon>Bacillati</taxon>
        <taxon>Mycoplasmatota</taxon>
        <taxon>Mollicutes</taxon>
        <taxon>Anaeroplasmatales</taxon>
        <taxon>Anaeroplasmataceae</taxon>
        <taxon>Anaeroplasma</taxon>
    </lineage>
</organism>
<evidence type="ECO:0000313" key="2">
    <source>
        <dbReference type="EMBL" id="RIA75865.1"/>
    </source>
</evidence>
<proteinExistence type="predicted"/>
<dbReference type="AlphaFoldDB" id="A0A397RUQ5"/>
<keyword evidence="1" id="KW-0732">Signal</keyword>
<dbReference type="Proteomes" id="UP000266506">
    <property type="component" value="Unassembled WGS sequence"/>
</dbReference>
<keyword evidence="3" id="KW-1185">Reference proteome</keyword>
<sequence>MKKAFKSLLLAGSTGLMVLTLASCGGDSRNSSIPYGENNKYNSDTVIATATNDITNEAMKMTQGQFYSRLRYSANSVVQNNIKKAIYNKEYNAIVDLLLHENLADVANDTKELLTLTKNGESLYNLSETTLDYTGNLSNYNYIRRNIINSISSSLSSSLFSASSAEKIEEMEADDIETYYTKFIEAQSRKGIYITKADLAYTLPTDETDVIVFTNFKNIVENYRALVEGYIITQAEKLSTKNALYQIADEEYIYEYDADTENDDKTKNSSYYLFKEDSLKSSYESNYKTYGEYKAVVIQFNSRREALANVAAVTAALGYSLDKENITDADVQNYYFALYNTTYAYDPAADLLDERFTYTVNKSENELDDLNSSVKTAVTDTLEKGEFFKSPRNLSNKYYMVYHMDTKYDVSLTDEETEYDDLTDEQKAKYDILAKWDAIESQATSYASTNYKSIIYKNLNDDNKDNDLKIYDPVFEYKYYNSYSDVYELIDKADFKNDVIFSYDNKNYTVDDFYKDAATTYATEILTNYFELEYAYSFLDKYLDEDTISSNETAVDDAISNFNNNGNSQYPSSMGLENYLLIAYGYENRDDVVKYYFNANSCLTKYMAETVFEDWAVLNQTKTDEAGKNIYDINSEYETKGVLYNLLTSGNANYSKLFNINLDHILINIDANGDGTPDDPDKFLKDLDDTTKNEFEASVASLAQALYLEATSGLYGDNDYYTILTYLKTAYEEGAKLKTDPTKSWDDYKQFGFLLTVEQLASSGDITQDSVNNFVEPFQEYVKAVYKALSTNKTEIDEDGNFYVYDKDTETGSVLEDAASASLITSKSLCKTVFGYHLLIVNSYSGPDSTDYKKPSDYESSWENDISVTLITDDSDTDEDESIVVHTDAWNENTDQISFNQFFIYYVQKANSATSSLESNISSLCSTLFDSAISKYTGSNFQSYLLLSKLNIQIDATNGPKVATWDSNAGLDVEYFKNTVTNYGEEPEYESWVDGTYNWDRPAK</sequence>
<evidence type="ECO:0000256" key="1">
    <source>
        <dbReference type="SAM" id="SignalP"/>
    </source>
</evidence>
<name>A0A397RUQ5_9MOLU</name>
<dbReference type="PROSITE" id="PS51257">
    <property type="entry name" value="PROKAR_LIPOPROTEIN"/>
    <property type="match status" value="1"/>
</dbReference>
<feature type="signal peptide" evidence="1">
    <location>
        <begin position="1"/>
        <end position="22"/>
    </location>
</feature>
<gene>
    <name evidence="2" type="ORF">EI71_01038</name>
</gene>
<dbReference type="EMBL" id="QXEV01000009">
    <property type="protein sequence ID" value="RIA75865.1"/>
    <property type="molecule type" value="Genomic_DNA"/>
</dbReference>
<dbReference type="RefSeq" id="WP_119016185.1">
    <property type="nucleotide sequence ID" value="NZ_QXEV01000009.1"/>
</dbReference>
<protein>
    <submittedName>
        <fullName evidence="2">Uncharacterized protein</fullName>
    </submittedName>
</protein>
<comment type="caution">
    <text evidence="2">The sequence shown here is derived from an EMBL/GenBank/DDBJ whole genome shotgun (WGS) entry which is preliminary data.</text>
</comment>
<accession>A0A397RUQ5</accession>
<reference evidence="2 3" key="1">
    <citation type="submission" date="2018-08" db="EMBL/GenBank/DDBJ databases">
        <title>Genomic Encyclopedia of Archaeal and Bacterial Type Strains, Phase II (KMG-II): from individual species to whole genera.</title>
        <authorList>
            <person name="Goeker M."/>
        </authorList>
    </citation>
    <scope>NUCLEOTIDE SEQUENCE [LARGE SCALE GENOMIC DNA]</scope>
    <source>
        <strain evidence="2 3">ATCC 27112</strain>
    </source>
</reference>
<evidence type="ECO:0000313" key="3">
    <source>
        <dbReference type="Proteomes" id="UP000266506"/>
    </source>
</evidence>